<name>A0A6C0CPA5_9ZZZZ</name>
<evidence type="ECO:0000313" key="1">
    <source>
        <dbReference type="EMBL" id="QHT05700.1"/>
    </source>
</evidence>
<reference evidence="1" key="1">
    <citation type="journal article" date="2020" name="Nature">
        <title>Giant virus diversity and host interactions through global metagenomics.</title>
        <authorList>
            <person name="Schulz F."/>
            <person name="Roux S."/>
            <person name="Paez-Espino D."/>
            <person name="Jungbluth S."/>
            <person name="Walsh D.A."/>
            <person name="Denef V.J."/>
            <person name="McMahon K.D."/>
            <person name="Konstantinidis K.T."/>
            <person name="Eloe-Fadrosh E.A."/>
            <person name="Kyrpides N.C."/>
            <person name="Woyke T."/>
        </authorList>
    </citation>
    <scope>NUCLEOTIDE SEQUENCE</scope>
    <source>
        <strain evidence="1">GVMAG-M-3300021389-45</strain>
    </source>
</reference>
<dbReference type="AlphaFoldDB" id="A0A6C0CPA5"/>
<sequence>MELTYKHTEIYDWVGDEELRTSITKSINEIEKSKTLLRKNNYEPVISEILGWKDKRDRHKDAELHDGTGIEVKKNSSTSFILDAVRYAEMYYGACDNGIHLFINFKSGKIHQINRIMIVPNWMVVRMMIPDQDMADSALTMYNKRKEMDQGLNCQALLNVTRMINKFNNM</sequence>
<accession>A0A6C0CPA5</accession>
<dbReference type="EMBL" id="MN739458">
    <property type="protein sequence ID" value="QHT05700.1"/>
    <property type="molecule type" value="Genomic_DNA"/>
</dbReference>
<organism evidence="1">
    <name type="scientific">viral metagenome</name>
    <dbReference type="NCBI Taxonomy" id="1070528"/>
    <lineage>
        <taxon>unclassified sequences</taxon>
        <taxon>metagenomes</taxon>
        <taxon>organismal metagenomes</taxon>
    </lineage>
</organism>
<protein>
    <submittedName>
        <fullName evidence="1">Uncharacterized protein</fullName>
    </submittedName>
</protein>
<proteinExistence type="predicted"/>